<gene>
    <name evidence="1" type="ORF">AMK68_03435</name>
</gene>
<proteinExistence type="predicted"/>
<protein>
    <recommendedName>
        <fullName evidence="3">Fibronectin type-III domain-containing protein</fullName>
    </recommendedName>
</protein>
<accession>A0A0S7XN14</accession>
<dbReference type="SUPFAM" id="SSF49265">
    <property type="entry name" value="Fibronectin type III"/>
    <property type="match status" value="1"/>
</dbReference>
<evidence type="ECO:0000313" key="1">
    <source>
        <dbReference type="EMBL" id="KPJ63631.1"/>
    </source>
</evidence>
<sequence>MLGVPATAITVFGNSEWSGLPTYLGRMTDQGAYLVAVTSGAAGQWAAEIEGPGTYTAAIEDAYGFGPVVRPGLRMGEQDFTRVNVEVPFAYDLLNTGAPAQDQYREYAQLFKAPGTSVVGVAFKNAEGILISMYECLNVAKPGREPTYDANSLGHQVGPTVAASAFYPHGLLPTVPGKTYCLKFARKDGEPFRMGLADNEYPDSQAYLDGERRPDADLAIRIQYDPSGQILRHKPGFSRVYKSARHSYGQTFAAKGTSLAMLDVFVAHGDAAYLEPTVRIRRDGPEGRQLGPEINSHVAVFNPGELPLIPGRKYYIEVSGGPMPTDLRMYAEEDVFASGQMYLDGQPVPERDLAMILVEYELDTALPPPPTIVQVCPFHGGLKVAWDVPLSNDITKVLLRRLPLGQEKENVPGALVAEMPVTSQGRSWCVDTGLENGVTYLYRAYSVDAAGNESIPGEGTGTPCARMPLTVEVVNGDFEGQHDFLVPYGWMAKPLHGGFPRLRIDSAGDGARAGNSVGWNTKGVTDFSLCQRVPCRKGRRYQFSAETWRRDPWRNDNFNIGTLVGIDPAGGDDPLAKSVVWSQPFYKSDEWVTQSVTGVARSDQVTIYLRAYGQYCPPGGMDARFDNAMIRDITATQ</sequence>
<evidence type="ECO:0000313" key="2">
    <source>
        <dbReference type="Proteomes" id="UP000052020"/>
    </source>
</evidence>
<dbReference type="Proteomes" id="UP000052020">
    <property type="component" value="Unassembled WGS sequence"/>
</dbReference>
<evidence type="ECO:0008006" key="3">
    <source>
        <dbReference type="Google" id="ProtNLM"/>
    </source>
</evidence>
<organism evidence="1 2">
    <name type="scientific">candidate division KD3-62 bacterium DG_56</name>
    <dbReference type="NCBI Taxonomy" id="1704032"/>
    <lineage>
        <taxon>Bacteria</taxon>
        <taxon>candidate division KD3-62</taxon>
    </lineage>
</organism>
<dbReference type="InterPro" id="IPR036116">
    <property type="entry name" value="FN3_sf"/>
</dbReference>
<dbReference type="AlphaFoldDB" id="A0A0S7XN14"/>
<name>A0A0S7XN14_9BACT</name>
<reference evidence="1 2" key="1">
    <citation type="journal article" date="2015" name="Microbiome">
        <title>Genomic resolution of linkages in carbon, nitrogen, and sulfur cycling among widespread estuary sediment bacteria.</title>
        <authorList>
            <person name="Baker B.J."/>
            <person name="Lazar C.S."/>
            <person name="Teske A.P."/>
            <person name="Dick G.J."/>
        </authorList>
    </citation>
    <scope>NUCLEOTIDE SEQUENCE [LARGE SCALE GENOMIC DNA]</scope>
    <source>
        <strain evidence="1">DG_56</strain>
    </source>
</reference>
<dbReference type="EMBL" id="LIZY01000071">
    <property type="protein sequence ID" value="KPJ63631.1"/>
    <property type="molecule type" value="Genomic_DNA"/>
</dbReference>
<comment type="caution">
    <text evidence="1">The sequence shown here is derived from an EMBL/GenBank/DDBJ whole genome shotgun (WGS) entry which is preliminary data.</text>
</comment>
<dbReference type="Gene3D" id="2.60.120.260">
    <property type="entry name" value="Galactose-binding domain-like"/>
    <property type="match status" value="1"/>
</dbReference>